<protein>
    <submittedName>
        <fullName evidence="3">Uncharacterized protein</fullName>
    </submittedName>
</protein>
<feature type="compositionally biased region" description="Polar residues" evidence="1">
    <location>
        <begin position="30"/>
        <end position="49"/>
    </location>
</feature>
<feature type="compositionally biased region" description="Polar residues" evidence="1">
    <location>
        <begin position="13"/>
        <end position="23"/>
    </location>
</feature>
<evidence type="ECO:0000313" key="2">
    <source>
        <dbReference type="Proteomes" id="UP000095287"/>
    </source>
</evidence>
<proteinExistence type="predicted"/>
<dbReference type="AlphaFoldDB" id="A0A1I7Z124"/>
<evidence type="ECO:0000313" key="3">
    <source>
        <dbReference type="WBParaSite" id="L893_g21530.t1"/>
    </source>
</evidence>
<evidence type="ECO:0000256" key="1">
    <source>
        <dbReference type="SAM" id="MobiDB-lite"/>
    </source>
</evidence>
<sequence>MVVHSTRLRPWPTNANSPFPSETSRFRSAAPTSPEESSTTPYDMTSSRNRPPMGMRRRTWRSEGTATSRWRCPPKETR</sequence>
<feature type="region of interest" description="Disordered" evidence="1">
    <location>
        <begin position="1"/>
        <end position="78"/>
    </location>
</feature>
<accession>A0A1I7Z124</accession>
<reference evidence="3" key="1">
    <citation type="submission" date="2016-11" db="UniProtKB">
        <authorList>
            <consortium name="WormBaseParasite"/>
        </authorList>
    </citation>
    <scope>IDENTIFICATION</scope>
</reference>
<name>A0A1I7Z124_9BILA</name>
<dbReference type="WBParaSite" id="L893_g21530.t1">
    <property type="protein sequence ID" value="L893_g21530.t1"/>
    <property type="gene ID" value="L893_g21530"/>
</dbReference>
<dbReference type="Proteomes" id="UP000095287">
    <property type="component" value="Unplaced"/>
</dbReference>
<keyword evidence="2" id="KW-1185">Reference proteome</keyword>
<organism evidence="2 3">
    <name type="scientific">Steinernema glaseri</name>
    <dbReference type="NCBI Taxonomy" id="37863"/>
    <lineage>
        <taxon>Eukaryota</taxon>
        <taxon>Metazoa</taxon>
        <taxon>Ecdysozoa</taxon>
        <taxon>Nematoda</taxon>
        <taxon>Chromadorea</taxon>
        <taxon>Rhabditida</taxon>
        <taxon>Tylenchina</taxon>
        <taxon>Panagrolaimomorpha</taxon>
        <taxon>Strongyloidoidea</taxon>
        <taxon>Steinernematidae</taxon>
        <taxon>Steinernema</taxon>
    </lineage>
</organism>